<protein>
    <submittedName>
        <fullName evidence="2">Uncharacterized protein</fullName>
    </submittedName>
</protein>
<dbReference type="EMBL" id="BJYA01000003">
    <property type="protein sequence ID" value="GEN45046.1"/>
    <property type="molecule type" value="Genomic_DNA"/>
</dbReference>
<feature type="transmembrane region" description="Helical" evidence="1">
    <location>
        <begin position="38"/>
        <end position="58"/>
    </location>
</feature>
<dbReference type="AlphaFoldDB" id="A0A511W1W1"/>
<keyword evidence="1" id="KW-0812">Transmembrane</keyword>
<evidence type="ECO:0000313" key="3">
    <source>
        <dbReference type="Proteomes" id="UP000321440"/>
    </source>
</evidence>
<sequence>MVHLLIILGFVLISFFIILSQTILKAKHDYNFMLFNSLFYISLMTAVIGLLGIILNIGVINFHLLFGVSVIVFVGSVLSMFTSVFFYK</sequence>
<keyword evidence="1" id="KW-1133">Transmembrane helix</keyword>
<feature type="transmembrane region" description="Helical" evidence="1">
    <location>
        <begin position="64"/>
        <end position="87"/>
    </location>
</feature>
<keyword evidence="1" id="KW-0472">Membrane</keyword>
<gene>
    <name evidence="2" type="ORF">AHA02nite_08220</name>
</gene>
<name>A0A511W1W1_9BACI</name>
<evidence type="ECO:0000256" key="1">
    <source>
        <dbReference type="SAM" id="Phobius"/>
    </source>
</evidence>
<feature type="transmembrane region" description="Helical" evidence="1">
    <location>
        <begin position="6"/>
        <end position="26"/>
    </location>
</feature>
<evidence type="ECO:0000313" key="2">
    <source>
        <dbReference type="EMBL" id="GEN45046.1"/>
    </source>
</evidence>
<dbReference type="Proteomes" id="UP000321440">
    <property type="component" value="Unassembled WGS sequence"/>
</dbReference>
<comment type="caution">
    <text evidence="2">The sequence shown here is derived from an EMBL/GenBank/DDBJ whole genome shotgun (WGS) entry which is preliminary data.</text>
</comment>
<proteinExistence type="predicted"/>
<organism evidence="2 3">
    <name type="scientific">Alkalibacillus haloalkaliphilus</name>
    <dbReference type="NCBI Taxonomy" id="94136"/>
    <lineage>
        <taxon>Bacteria</taxon>
        <taxon>Bacillati</taxon>
        <taxon>Bacillota</taxon>
        <taxon>Bacilli</taxon>
        <taxon>Bacillales</taxon>
        <taxon>Bacillaceae</taxon>
        <taxon>Alkalibacillus</taxon>
    </lineage>
</organism>
<reference evidence="2 3" key="1">
    <citation type="submission" date="2019-07" db="EMBL/GenBank/DDBJ databases">
        <title>Whole genome shotgun sequence of Alkalibacillus haloalkaliphilus NBRC 103110.</title>
        <authorList>
            <person name="Hosoyama A."/>
            <person name="Uohara A."/>
            <person name="Ohji S."/>
            <person name="Ichikawa N."/>
        </authorList>
    </citation>
    <scope>NUCLEOTIDE SEQUENCE [LARGE SCALE GENOMIC DNA]</scope>
    <source>
        <strain evidence="2 3">NBRC 103110</strain>
    </source>
</reference>
<accession>A0A511W1W1</accession>
<keyword evidence="3" id="KW-1185">Reference proteome</keyword>